<reference evidence="4" key="2">
    <citation type="submission" date="2025-08" db="UniProtKB">
        <authorList>
            <consortium name="Ensembl"/>
        </authorList>
    </citation>
    <scope>IDENTIFICATION</scope>
</reference>
<dbReference type="InterPro" id="IPR036770">
    <property type="entry name" value="Ankyrin_rpt-contain_sf"/>
</dbReference>
<dbReference type="InParanoid" id="H3C238"/>
<reference evidence="4" key="3">
    <citation type="submission" date="2025-09" db="UniProtKB">
        <authorList>
            <consortium name="Ensembl"/>
        </authorList>
    </citation>
    <scope>IDENTIFICATION</scope>
</reference>
<dbReference type="InterPro" id="IPR050745">
    <property type="entry name" value="Multifunctional_regulatory"/>
</dbReference>
<evidence type="ECO:0000256" key="2">
    <source>
        <dbReference type="ARBA" id="ARBA00023043"/>
    </source>
</evidence>
<dbReference type="PANTHER" id="PTHR24189">
    <property type="entry name" value="MYOTROPHIN"/>
    <property type="match status" value="1"/>
</dbReference>
<dbReference type="PANTHER" id="PTHR24189:SF50">
    <property type="entry name" value="ANKYRIN REPEAT AND SOCS BOX PROTEIN 2"/>
    <property type="match status" value="1"/>
</dbReference>
<dbReference type="Proteomes" id="UP000007303">
    <property type="component" value="Unassembled WGS sequence"/>
</dbReference>
<dbReference type="Ensembl" id="ENSTNIT00000000217.1">
    <property type="protein sequence ID" value="ENSTNIP00000002306.1"/>
    <property type="gene ID" value="ENSTNIG00000000515.1"/>
</dbReference>
<evidence type="ECO:0000256" key="3">
    <source>
        <dbReference type="PROSITE-ProRule" id="PRU00023"/>
    </source>
</evidence>
<feature type="repeat" description="ANK" evidence="3">
    <location>
        <begin position="49"/>
        <end position="81"/>
    </location>
</feature>
<reference evidence="5" key="1">
    <citation type="journal article" date="2004" name="Nature">
        <title>Genome duplication in the teleost fish Tetraodon nigroviridis reveals the early vertebrate proto-karyotype.</title>
        <authorList>
            <person name="Jaillon O."/>
            <person name="Aury J.-M."/>
            <person name="Brunet F."/>
            <person name="Petit J.-L."/>
            <person name="Stange-Thomann N."/>
            <person name="Mauceli E."/>
            <person name="Bouneau L."/>
            <person name="Fischer C."/>
            <person name="Ozouf-Costaz C."/>
            <person name="Bernot A."/>
            <person name="Nicaud S."/>
            <person name="Jaffe D."/>
            <person name="Fisher S."/>
            <person name="Lutfalla G."/>
            <person name="Dossat C."/>
            <person name="Segurens B."/>
            <person name="Dasilva C."/>
            <person name="Salanoubat M."/>
            <person name="Levy M."/>
            <person name="Boudet N."/>
            <person name="Castellano S."/>
            <person name="Anthouard V."/>
            <person name="Jubin C."/>
            <person name="Castelli V."/>
            <person name="Katinka M."/>
            <person name="Vacherie B."/>
            <person name="Biemont C."/>
            <person name="Skalli Z."/>
            <person name="Cattolico L."/>
            <person name="Poulain J."/>
            <person name="De Berardinis V."/>
            <person name="Cruaud C."/>
            <person name="Duprat S."/>
            <person name="Brottier P."/>
            <person name="Coutanceau J.-P."/>
            <person name="Gouzy J."/>
            <person name="Parra G."/>
            <person name="Lardier G."/>
            <person name="Chapple C."/>
            <person name="McKernan K.J."/>
            <person name="McEwan P."/>
            <person name="Bosak S."/>
            <person name="Kellis M."/>
            <person name="Volff J.-N."/>
            <person name="Guigo R."/>
            <person name="Zody M.C."/>
            <person name="Mesirov J."/>
            <person name="Lindblad-Toh K."/>
            <person name="Birren B."/>
            <person name="Nusbaum C."/>
            <person name="Kahn D."/>
            <person name="Robinson-Rechavi M."/>
            <person name="Laudet V."/>
            <person name="Schachter V."/>
            <person name="Quetier F."/>
            <person name="Saurin W."/>
            <person name="Scarpelli C."/>
            <person name="Wincker P."/>
            <person name="Lander E.S."/>
            <person name="Weissenbach J."/>
            <person name="Roest Crollius H."/>
        </authorList>
    </citation>
    <scope>NUCLEOTIDE SEQUENCE [LARGE SCALE GENOMIC DNA]</scope>
</reference>
<dbReference type="InterPro" id="IPR002110">
    <property type="entry name" value="Ankyrin_rpt"/>
</dbReference>
<sequence length="395" mass="43193">MKTFYNHEFYTAIMDEDLGRIKELTKKHGSNFSILVKDTAHGNLMPLTNVICPLHLAASNTRVKSIQSLLSAGADPEIRDLLGQTALHLVISSWPRALPANHKSTSNLKTIKDGECSEAMDCLQILCVHGIDVNAQVEGGSRHTALHLSVHHRALSTVHALASHGANVNAVNNSGMTPLHMAAGILHEDLLAGLIKEGADVNSVVQASGNTPLHMAVVALAMKTAKTQTQGQGCIKELLKAGAAIDAENKAGITPLHEACTMASEELVDLLLSYGADVNKSNGAGENCLFLFLNHPLNVKNQSLLVKLLHLTSPLTVYNHEGQLPSTLTLPCFTKQREQLLKLLQQPRKLQDICKRVIYASYVHHKREIRSILPQSLYDLVFNHWDISFATDWEH</sequence>
<keyword evidence="5" id="KW-1185">Reference proteome</keyword>
<feature type="repeat" description="ANK" evidence="3">
    <location>
        <begin position="141"/>
        <end position="173"/>
    </location>
</feature>
<dbReference type="Pfam" id="PF12796">
    <property type="entry name" value="Ank_2"/>
    <property type="match status" value="1"/>
</dbReference>
<name>H3C238_TETNG</name>
<protein>
    <submittedName>
        <fullName evidence="4">Uncharacterized protein</fullName>
    </submittedName>
</protein>
<organism evidence="4 5">
    <name type="scientific">Tetraodon nigroviridis</name>
    <name type="common">Spotted green pufferfish</name>
    <name type="synonym">Chelonodon nigroviridis</name>
    <dbReference type="NCBI Taxonomy" id="99883"/>
    <lineage>
        <taxon>Eukaryota</taxon>
        <taxon>Metazoa</taxon>
        <taxon>Chordata</taxon>
        <taxon>Craniata</taxon>
        <taxon>Vertebrata</taxon>
        <taxon>Euteleostomi</taxon>
        <taxon>Actinopterygii</taxon>
        <taxon>Neopterygii</taxon>
        <taxon>Teleostei</taxon>
        <taxon>Neoteleostei</taxon>
        <taxon>Acanthomorphata</taxon>
        <taxon>Eupercaria</taxon>
        <taxon>Tetraodontiformes</taxon>
        <taxon>Tetradontoidea</taxon>
        <taxon>Tetraodontidae</taxon>
        <taxon>Tetraodon</taxon>
    </lineage>
</organism>
<feature type="repeat" description="ANK" evidence="3">
    <location>
        <begin position="174"/>
        <end position="206"/>
    </location>
</feature>
<dbReference type="SMART" id="SM00248">
    <property type="entry name" value="ANK"/>
    <property type="match status" value="6"/>
</dbReference>
<dbReference type="STRING" id="99883.ENSTNIP00000002306"/>
<dbReference type="Pfam" id="PF00023">
    <property type="entry name" value="Ank"/>
    <property type="match status" value="3"/>
</dbReference>
<dbReference type="HOGENOM" id="CLU_054056_0_0_1"/>
<evidence type="ECO:0000313" key="5">
    <source>
        <dbReference type="Proteomes" id="UP000007303"/>
    </source>
</evidence>
<keyword evidence="2 3" id="KW-0040">ANK repeat</keyword>
<feature type="repeat" description="ANK" evidence="3">
    <location>
        <begin position="251"/>
        <end position="283"/>
    </location>
</feature>
<dbReference type="AlphaFoldDB" id="H3C238"/>
<dbReference type="Gene3D" id="1.25.40.20">
    <property type="entry name" value="Ankyrin repeat-containing domain"/>
    <property type="match status" value="3"/>
</dbReference>
<evidence type="ECO:0000256" key="1">
    <source>
        <dbReference type="ARBA" id="ARBA00022737"/>
    </source>
</evidence>
<dbReference type="OMA" id="AINESSM"/>
<dbReference type="GeneTree" id="ENSGT00840000130004"/>
<feature type="repeat" description="ANK" evidence="3">
    <location>
        <begin position="208"/>
        <end position="250"/>
    </location>
</feature>
<dbReference type="PRINTS" id="PR01415">
    <property type="entry name" value="ANKYRIN"/>
</dbReference>
<accession>H3C238</accession>
<dbReference type="PROSITE" id="PS50088">
    <property type="entry name" value="ANK_REPEAT"/>
    <property type="match status" value="5"/>
</dbReference>
<keyword evidence="1" id="KW-0677">Repeat</keyword>
<dbReference type="SUPFAM" id="SSF48403">
    <property type="entry name" value="Ankyrin repeat"/>
    <property type="match status" value="1"/>
</dbReference>
<evidence type="ECO:0000313" key="4">
    <source>
        <dbReference type="Ensembl" id="ENSTNIP00000002306.1"/>
    </source>
</evidence>
<proteinExistence type="predicted"/>
<dbReference type="PROSITE" id="PS50297">
    <property type="entry name" value="ANK_REP_REGION"/>
    <property type="match status" value="4"/>
</dbReference>